<gene>
    <name evidence="3" type="ORF">DPMN_191932</name>
</gene>
<evidence type="ECO:0000259" key="2">
    <source>
        <dbReference type="PROSITE" id="PS50026"/>
    </source>
</evidence>
<proteinExistence type="predicted"/>
<accession>A0A9D3Y282</accession>
<dbReference type="SMART" id="SM00181">
    <property type="entry name" value="EGF"/>
    <property type="match status" value="5"/>
</dbReference>
<comment type="caution">
    <text evidence="1">Lacks conserved residue(s) required for the propagation of feature annotation.</text>
</comment>
<dbReference type="EMBL" id="JAIWYP010000059">
    <property type="protein sequence ID" value="KAH3690603.1"/>
    <property type="molecule type" value="Genomic_DNA"/>
</dbReference>
<dbReference type="PROSITE" id="PS50026">
    <property type="entry name" value="EGF_3"/>
    <property type="match status" value="1"/>
</dbReference>
<dbReference type="PANTHER" id="PTHR39069">
    <property type="entry name" value="ECDYSONE-INDUCIBLE GENE E1, ISOFORM A"/>
    <property type="match status" value="1"/>
</dbReference>
<evidence type="ECO:0000313" key="4">
    <source>
        <dbReference type="Proteomes" id="UP000828390"/>
    </source>
</evidence>
<dbReference type="InterPro" id="IPR000742">
    <property type="entry name" value="EGF"/>
</dbReference>
<evidence type="ECO:0000313" key="3">
    <source>
        <dbReference type="EMBL" id="KAH3690603.1"/>
    </source>
</evidence>
<dbReference type="PANTHER" id="PTHR39069:SF8">
    <property type="entry name" value="FI17111P1"/>
    <property type="match status" value="1"/>
</dbReference>
<sequence length="1333" mass="148452">MDNVTCVQVLDTPCNELAVCDDPSSNGYMDKVRRPYRNFGSSANMPYYCNVENICACAPGYKRSSNGLACQLIYGANCTSVEDCKGDSTIYSQAYTCSNDSSACDCHANYFVDYRWVYINNIYMKLSMCLPKIGNGCNHGDVEGAYCVNVDYPAYGSNSYYNIMKCKSGVEEHGQCRQIIGSDCTEYGDTCALANATCDSTNICTCEPGYIQKRDICVKALYNMNCTSSADCSNISHAQCDFNMTYTCVCEAGYVEKNGICVVSGTVEDGHCNGITPELPDLYRRSPTYILARGEVPIRDDLLLEGWYNIGSASTPATGTQLKSAVCGTKYPIVLEDDITPAEQTNLAAGIDVTKTMRVKGLDAFDLTEEIDVIIRICGNRTHVYLKPAPVAFSAYCIDTLRPSHASGNSSNRWTDLKQEMHFREEYDPDNGTFVNVPYLIFKCLPLDEIHYSYSICYGCNNFVYTDDGVFYTINWYVSGRHCKRSGPYQRSDLHKTDLTENQIVKDCGQPTVGFDLQCSFEWSESLFGVRGTPVFSEPIYVGLKSFVTTISPNKGGFLIPWLTETPIGCKTETNTTDRSCSIELDLDTEGVCPTLKYSTDHALCGSIGHDIWNGYKVPDIKFYFYDESFGYTNYLVVLKWNGGPILEKTKGMNESISLSIGEEGEFLVYQGRDYIVEIQIKTQACDQIRIKVCVCAITFRNGNEIYTVYTCDSLHMKGFLFVGKEEDGLLDSLYTIGSIYDSAENYIVLSNGLLLKINKNSDTKSLEMTLAYFGHSETFDKQPGLSSFTFKQYRLSDGLFKTDSSGFLNSWRVTSIKSLLNPANHKSFTLNETYFKCDCPTHNEVLLNHETEITNSYMYGNTTFYSNNIYHFTGTLKCSRKEECTVTHSGTLTWTPLVLPNYIQVENVTVMIEGNKVACYFEPYIGKLHKVEWVAGEGAEVSLHVHDMLFTGPATYDILSNVFDSSGDACSLEKVRCVVTVYENDGFTASGPSLYSATLDLKENLGSANISFCVIDGHCYFENDPDPANTDNRCYPLINPYRWIRDLALDRVPGDICNHELSICENVPGRAYCSNVTYTCQCYPTFLSSPTSCDLIPCNTVSDCSQYTYSSHLVCNNSICACNITTALTHAGCIPKDIGSPCEEDIECSLKPHAVCGPTEPKTCVCGEHYNLLKGNCYPKGLGDTCDDDEVCQRIDHSACYDLHGTGFTCECDFGYSGNEFGLCKANGDIKIPDPYYGSPISWCNDNAKCSKYLWWSVCDRSMYWRCVRRTCAANDTNPDASCMSSLLHCNKTSGFCEPDLCSNKDQRNCWQENTECNVEQGHCDCSDGYSI</sequence>
<keyword evidence="4" id="KW-1185">Reference proteome</keyword>
<name>A0A9D3Y282_DREPO</name>
<comment type="caution">
    <text evidence="3">The sequence shown here is derived from an EMBL/GenBank/DDBJ whole genome shotgun (WGS) entry which is preliminary data.</text>
</comment>
<keyword evidence="1" id="KW-0245">EGF-like domain</keyword>
<evidence type="ECO:0000256" key="1">
    <source>
        <dbReference type="PROSITE-ProRule" id="PRU00076"/>
    </source>
</evidence>
<organism evidence="3 4">
    <name type="scientific">Dreissena polymorpha</name>
    <name type="common">Zebra mussel</name>
    <name type="synonym">Mytilus polymorpha</name>
    <dbReference type="NCBI Taxonomy" id="45954"/>
    <lineage>
        <taxon>Eukaryota</taxon>
        <taxon>Metazoa</taxon>
        <taxon>Spiralia</taxon>
        <taxon>Lophotrochozoa</taxon>
        <taxon>Mollusca</taxon>
        <taxon>Bivalvia</taxon>
        <taxon>Autobranchia</taxon>
        <taxon>Heteroconchia</taxon>
        <taxon>Euheterodonta</taxon>
        <taxon>Imparidentia</taxon>
        <taxon>Neoheterodontei</taxon>
        <taxon>Myida</taxon>
        <taxon>Dreissenoidea</taxon>
        <taxon>Dreissenidae</taxon>
        <taxon>Dreissena</taxon>
    </lineage>
</organism>
<reference evidence="3" key="1">
    <citation type="journal article" date="2019" name="bioRxiv">
        <title>The Genome of the Zebra Mussel, Dreissena polymorpha: A Resource for Invasive Species Research.</title>
        <authorList>
            <person name="McCartney M.A."/>
            <person name="Auch B."/>
            <person name="Kono T."/>
            <person name="Mallez S."/>
            <person name="Zhang Y."/>
            <person name="Obille A."/>
            <person name="Becker A."/>
            <person name="Abrahante J.E."/>
            <person name="Garbe J."/>
            <person name="Badalamenti J.P."/>
            <person name="Herman A."/>
            <person name="Mangelson H."/>
            <person name="Liachko I."/>
            <person name="Sullivan S."/>
            <person name="Sone E.D."/>
            <person name="Koren S."/>
            <person name="Silverstein K.A.T."/>
            <person name="Beckman K.B."/>
            <person name="Gohl D.M."/>
        </authorList>
    </citation>
    <scope>NUCLEOTIDE SEQUENCE</scope>
    <source>
        <strain evidence="3">Duluth1</strain>
        <tissue evidence="3">Whole animal</tissue>
    </source>
</reference>
<feature type="domain" description="EGF-like" evidence="2">
    <location>
        <begin position="1183"/>
        <end position="1223"/>
    </location>
</feature>
<protein>
    <recommendedName>
        <fullName evidence="2">EGF-like domain-containing protein</fullName>
    </recommendedName>
</protein>
<reference evidence="3" key="2">
    <citation type="submission" date="2020-11" db="EMBL/GenBank/DDBJ databases">
        <authorList>
            <person name="McCartney M.A."/>
            <person name="Auch B."/>
            <person name="Kono T."/>
            <person name="Mallez S."/>
            <person name="Becker A."/>
            <person name="Gohl D.M."/>
            <person name="Silverstein K.A.T."/>
            <person name="Koren S."/>
            <person name="Bechman K.B."/>
            <person name="Herman A."/>
            <person name="Abrahante J.E."/>
            <person name="Garbe J."/>
        </authorList>
    </citation>
    <scope>NUCLEOTIDE SEQUENCE</scope>
    <source>
        <strain evidence="3">Duluth1</strain>
        <tissue evidence="3">Whole animal</tissue>
    </source>
</reference>
<dbReference type="Proteomes" id="UP000828390">
    <property type="component" value="Unassembled WGS sequence"/>
</dbReference>